<dbReference type="EMBL" id="CP058609">
    <property type="protein sequence ID" value="QLG73966.1"/>
    <property type="molecule type" value="Genomic_DNA"/>
</dbReference>
<proteinExistence type="inferred from homology"/>
<evidence type="ECO:0000256" key="1">
    <source>
        <dbReference type="ARBA" id="ARBA00004496"/>
    </source>
</evidence>
<evidence type="ECO:0000313" key="7">
    <source>
        <dbReference type="Proteomes" id="UP000509704"/>
    </source>
</evidence>
<dbReference type="GO" id="GO:0006979">
    <property type="term" value="P:response to oxidative stress"/>
    <property type="evidence" value="ECO:0007669"/>
    <property type="project" value="InterPro"/>
</dbReference>
<dbReference type="GO" id="GO:0005737">
    <property type="term" value="C:cytoplasm"/>
    <property type="evidence" value="ECO:0007669"/>
    <property type="project" value="UniProtKB-SubCell"/>
</dbReference>
<dbReference type="RefSeq" id="XP_037145691.1">
    <property type="nucleotide sequence ID" value="XM_037289796.1"/>
</dbReference>
<sequence length="398" mass="45212">MLGKKDKIKFAPVQEVKSEKDYSIVNDIEQLEWYVKSKSKSAGRSHSFMKAVKKSVETNIETQTVYFTDLASGRCGFIQVLYSSVMGGIYKGFQLNFKIFRSRDVGKDEENIDIWESFKLGDIQEFEGLKFVSPELNFEFIPASHDDEVIATLKIDVNMPQNGSDKPSLKIDLMIDLYQGFTINPNGCNYYLEKGISKEELKQRKFQSKRVLRHLFVPRVKCHGSIEYKSKAGATVILDLIGVPGSYIDAVQGLPPNKAARAWNFLCYQDAKRSLICMEFTTTEEYNATTVTIWCSTNDHKIETVGSSINNVPVKFGATRKDDLNGWSYPTGINFPLDFSEDKLRLVNRYDIMGELPYIVKSLAENVAKIKPFIYQYCQDSNYKDGKGISIVESTFIS</sequence>
<organism evidence="6 7">
    <name type="scientific">Zygotorulaspora mrakii</name>
    <name type="common">Zygosaccharomyces mrakii</name>
    <dbReference type="NCBI Taxonomy" id="42260"/>
    <lineage>
        <taxon>Eukaryota</taxon>
        <taxon>Fungi</taxon>
        <taxon>Dikarya</taxon>
        <taxon>Ascomycota</taxon>
        <taxon>Saccharomycotina</taxon>
        <taxon>Saccharomycetes</taxon>
        <taxon>Saccharomycetales</taxon>
        <taxon>Saccharomycetaceae</taxon>
        <taxon>Zygotorulaspora</taxon>
    </lineage>
</organism>
<gene>
    <name evidence="6" type="ORF">HG535_0F04780</name>
</gene>
<evidence type="ECO:0000256" key="2">
    <source>
        <dbReference type="ARBA" id="ARBA00009069"/>
    </source>
</evidence>
<name>A0A7H9B6L5_ZYGMR</name>
<evidence type="ECO:0000313" key="6">
    <source>
        <dbReference type="EMBL" id="QLG73966.1"/>
    </source>
</evidence>
<dbReference type="Proteomes" id="UP000509704">
    <property type="component" value="Chromosome 6"/>
</dbReference>
<keyword evidence="3" id="KW-0963">Cytoplasm</keyword>
<evidence type="ECO:0000259" key="5">
    <source>
        <dbReference type="Pfam" id="PF17187"/>
    </source>
</evidence>
<evidence type="ECO:0000259" key="4">
    <source>
        <dbReference type="Pfam" id="PF08622"/>
    </source>
</evidence>
<evidence type="ECO:0000256" key="3">
    <source>
        <dbReference type="ARBA" id="ARBA00022490"/>
    </source>
</evidence>
<dbReference type="AlphaFoldDB" id="A0A7H9B6L5"/>
<feature type="domain" description="Svf1-like N-terminal" evidence="4">
    <location>
        <begin position="60"/>
        <end position="252"/>
    </location>
</feature>
<reference evidence="6 7" key="1">
    <citation type="submission" date="2020-07" db="EMBL/GenBank/DDBJ databases">
        <title>The yeast mating-type switching endonuclease HO is a domesticated member of an unorthodox homing genetic element family.</title>
        <authorList>
            <person name="Coughlan A.Y."/>
            <person name="Lombardi L."/>
            <person name="Braun-Galleani S."/>
            <person name="Martos A.R."/>
            <person name="Galeote V."/>
            <person name="Bigey F."/>
            <person name="Dequin S."/>
            <person name="Byrne K.P."/>
            <person name="Wolfe K.H."/>
        </authorList>
    </citation>
    <scope>NUCLEOTIDE SEQUENCE [LARGE SCALE GENOMIC DNA]</scope>
    <source>
        <strain evidence="6 7">NRRL Y-6702</strain>
    </source>
</reference>
<protein>
    <submittedName>
        <fullName evidence="6">Uncharacterized protein</fullName>
    </submittedName>
</protein>
<dbReference type="Pfam" id="PF08622">
    <property type="entry name" value="Svf1"/>
    <property type="match status" value="1"/>
</dbReference>
<dbReference type="OrthoDB" id="2590239at2759"/>
<dbReference type="PANTHER" id="PTHR47107:SF1">
    <property type="entry name" value="CERAMIDE-BINDING PROTEIN SVF1-RELATED"/>
    <property type="match status" value="1"/>
</dbReference>
<dbReference type="InterPro" id="IPR013931">
    <property type="entry name" value="Svf1-like_N"/>
</dbReference>
<comment type="similarity">
    <text evidence="2">Belongs to the SVF1 family.</text>
</comment>
<accession>A0A7H9B6L5</accession>
<keyword evidence="7" id="KW-1185">Reference proteome</keyword>
<comment type="subcellular location">
    <subcellularLocation>
        <location evidence="1">Cytoplasm</location>
    </subcellularLocation>
</comment>
<dbReference type="GeneID" id="59237724"/>
<feature type="domain" description="Svf1-like C-terminal" evidence="5">
    <location>
        <begin position="255"/>
        <end position="398"/>
    </location>
</feature>
<dbReference type="InterPro" id="IPR033394">
    <property type="entry name" value="Svf1-like_C"/>
</dbReference>
<dbReference type="Pfam" id="PF17187">
    <property type="entry name" value="Svf1_C"/>
    <property type="match status" value="1"/>
</dbReference>
<dbReference type="PANTHER" id="PTHR47107">
    <property type="entry name" value="SVF1-LIKE PROTEIN YDR222W-RELATED"/>
    <property type="match status" value="1"/>
</dbReference>
<dbReference type="InterPro" id="IPR051385">
    <property type="entry name" value="Ceramide-binding_SVF1"/>
</dbReference>
<dbReference type="KEGG" id="zmk:HG535_0F04780"/>